<name>A0A2J7TF10_METSI</name>
<dbReference type="AlphaFoldDB" id="A0A2J7TF10"/>
<dbReference type="Proteomes" id="UP000236286">
    <property type="component" value="Unassembled WGS sequence"/>
</dbReference>
<dbReference type="EMBL" id="PDZR01000016">
    <property type="protein sequence ID" value="PNG25356.1"/>
    <property type="molecule type" value="Genomic_DNA"/>
</dbReference>
<accession>A0A2J7TF10</accession>
<proteinExistence type="predicted"/>
<sequence length="91" mass="10059">MNRAVCSFAELQSVCLETLKQCDGFEFVNEVVVQPRETAGEAANWTLAAVRPRVDNNSLRAARGTIDFLQKSYALDEADAKAATRRRVAKV</sequence>
<reference evidence="1 2" key="1">
    <citation type="submission" date="2017-10" db="EMBL/GenBank/DDBJ databases">
        <title>Genome announcement of Methylocella silvestris TVC from permafrost.</title>
        <authorList>
            <person name="Wang J."/>
            <person name="Geng K."/>
            <person name="Ul-Haque F."/>
            <person name="Crombie A.T."/>
            <person name="Street L.E."/>
            <person name="Wookey P.A."/>
            <person name="Murrell J.C."/>
            <person name="Pratscher J."/>
        </authorList>
    </citation>
    <scope>NUCLEOTIDE SEQUENCE [LARGE SCALE GENOMIC DNA]</scope>
    <source>
        <strain evidence="1 2">TVC</strain>
    </source>
</reference>
<dbReference type="OrthoDB" id="8450621at2"/>
<evidence type="ECO:0000313" key="1">
    <source>
        <dbReference type="EMBL" id="PNG25356.1"/>
    </source>
</evidence>
<protein>
    <submittedName>
        <fullName evidence="1">Uncharacterized protein</fullName>
    </submittedName>
</protein>
<comment type="caution">
    <text evidence="1">The sequence shown here is derived from an EMBL/GenBank/DDBJ whole genome shotgun (WGS) entry which is preliminary data.</text>
</comment>
<organism evidence="1 2">
    <name type="scientific">Methylocella silvestris</name>
    <dbReference type="NCBI Taxonomy" id="199596"/>
    <lineage>
        <taxon>Bacteria</taxon>
        <taxon>Pseudomonadati</taxon>
        <taxon>Pseudomonadota</taxon>
        <taxon>Alphaproteobacteria</taxon>
        <taxon>Hyphomicrobiales</taxon>
        <taxon>Beijerinckiaceae</taxon>
        <taxon>Methylocella</taxon>
    </lineage>
</organism>
<gene>
    <name evidence="1" type="ORF">CR492_13560</name>
</gene>
<dbReference type="RefSeq" id="WP_146030268.1">
    <property type="nucleotide sequence ID" value="NZ_PDZR01000016.1"/>
</dbReference>
<evidence type="ECO:0000313" key="2">
    <source>
        <dbReference type="Proteomes" id="UP000236286"/>
    </source>
</evidence>